<dbReference type="InterPro" id="IPR022185">
    <property type="entry name" value="DUF3712"/>
</dbReference>
<dbReference type="STRING" id="743788.S8DZN0"/>
<reference evidence="3 4" key="1">
    <citation type="journal article" date="2012" name="Science">
        <title>The Paleozoic origin of enzymatic lignin decomposition reconstructed from 31 fungal genomes.</title>
        <authorList>
            <person name="Floudas D."/>
            <person name="Binder M."/>
            <person name="Riley R."/>
            <person name="Barry K."/>
            <person name="Blanchette R.A."/>
            <person name="Henrissat B."/>
            <person name="Martinez A.T."/>
            <person name="Otillar R."/>
            <person name="Spatafora J.W."/>
            <person name="Yadav J.S."/>
            <person name="Aerts A."/>
            <person name="Benoit I."/>
            <person name="Boyd A."/>
            <person name="Carlson A."/>
            <person name="Copeland A."/>
            <person name="Coutinho P.M."/>
            <person name="de Vries R.P."/>
            <person name="Ferreira P."/>
            <person name="Findley K."/>
            <person name="Foster B."/>
            <person name="Gaskell J."/>
            <person name="Glotzer D."/>
            <person name="Gorecki P."/>
            <person name="Heitman J."/>
            <person name="Hesse C."/>
            <person name="Hori C."/>
            <person name="Igarashi K."/>
            <person name="Jurgens J.A."/>
            <person name="Kallen N."/>
            <person name="Kersten P."/>
            <person name="Kohler A."/>
            <person name="Kuees U."/>
            <person name="Kumar T.K.A."/>
            <person name="Kuo A."/>
            <person name="LaButti K."/>
            <person name="Larrondo L.F."/>
            <person name="Lindquist E."/>
            <person name="Ling A."/>
            <person name="Lombard V."/>
            <person name="Lucas S."/>
            <person name="Lundell T."/>
            <person name="Martin R."/>
            <person name="McLaughlin D.J."/>
            <person name="Morgenstern I."/>
            <person name="Morin E."/>
            <person name="Murat C."/>
            <person name="Nagy L.G."/>
            <person name="Nolan M."/>
            <person name="Ohm R.A."/>
            <person name="Patyshakuliyeva A."/>
            <person name="Rokas A."/>
            <person name="Ruiz-Duenas F.J."/>
            <person name="Sabat G."/>
            <person name="Salamov A."/>
            <person name="Samejima M."/>
            <person name="Schmutz J."/>
            <person name="Slot J.C."/>
            <person name="St John F."/>
            <person name="Stenlid J."/>
            <person name="Sun H."/>
            <person name="Sun S."/>
            <person name="Syed K."/>
            <person name="Tsang A."/>
            <person name="Wiebenga A."/>
            <person name="Young D."/>
            <person name="Pisabarro A."/>
            <person name="Eastwood D.C."/>
            <person name="Martin F."/>
            <person name="Cullen D."/>
            <person name="Grigoriev I.V."/>
            <person name="Hibbett D.S."/>
        </authorList>
    </citation>
    <scope>NUCLEOTIDE SEQUENCE</scope>
    <source>
        <strain evidence="4">FP-58527</strain>
    </source>
</reference>
<name>S8DZN0_FOMSC</name>
<keyword evidence="2" id="KW-1133">Transmembrane helix</keyword>
<evidence type="ECO:0000313" key="4">
    <source>
        <dbReference type="Proteomes" id="UP000015241"/>
    </source>
</evidence>
<feature type="transmembrane region" description="Helical" evidence="2">
    <location>
        <begin position="67"/>
        <end position="91"/>
    </location>
</feature>
<dbReference type="InterPro" id="IPR046368">
    <property type="entry name" value="Tag1"/>
</dbReference>
<evidence type="ECO:0000256" key="2">
    <source>
        <dbReference type="SAM" id="Phobius"/>
    </source>
</evidence>
<dbReference type="OrthoDB" id="10039566at2759"/>
<dbReference type="InParanoid" id="S8DZN0"/>
<dbReference type="HOGENOM" id="CLU_000322_0_0_1"/>
<proteinExistence type="predicted"/>
<dbReference type="PANTHER" id="PTHR35895:SF1">
    <property type="entry name" value="LIPID-BINDING SERUM GLYCOPROTEIN C-TERMINAL DOMAIN-CONTAINING PROTEIN"/>
    <property type="match status" value="1"/>
</dbReference>
<evidence type="ECO:0000256" key="1">
    <source>
        <dbReference type="SAM" id="MobiDB-lite"/>
    </source>
</evidence>
<organism evidence="3 4">
    <name type="scientific">Fomitopsis schrenkii</name>
    <name type="common">Brown rot fungus</name>
    <dbReference type="NCBI Taxonomy" id="2126942"/>
    <lineage>
        <taxon>Eukaryota</taxon>
        <taxon>Fungi</taxon>
        <taxon>Dikarya</taxon>
        <taxon>Basidiomycota</taxon>
        <taxon>Agaricomycotina</taxon>
        <taxon>Agaricomycetes</taxon>
        <taxon>Polyporales</taxon>
        <taxon>Fomitopsis</taxon>
    </lineage>
</organism>
<dbReference type="GO" id="GO:0000329">
    <property type="term" value="C:fungal-type vacuole membrane"/>
    <property type="evidence" value="ECO:0007669"/>
    <property type="project" value="InterPro"/>
</dbReference>
<feature type="compositionally biased region" description="Basic and acidic residues" evidence="1">
    <location>
        <begin position="1"/>
        <end position="10"/>
    </location>
</feature>
<keyword evidence="2" id="KW-0812">Transmembrane</keyword>
<sequence length="2428" mass="253600">MSANGSEERLVTASEPPAGYDATGTHPTLPAPATSAGTVARDTAATEGTTAAGAAGAPKLPFYKRKWFIGCQIVTAVIGIVLIFVLLFPVVRAIAQSIVNKSQLNIETAAIVGPQNATFKLRMEGYVSHTGIFNAKIAFHEPVNVAWVDQIGDQEVVRPLGVMDLQPLYAKSSTKRAPLDQTTTFNITDEDAFGEFTAAMITRQNFTWRLTSNNVQANALKFPAAKGLHFNKDVVLNGINNFDGYVVLEDFQLPSDAEDGINYVAVTSLINTSPFQVDLGTCVFALSYRGVNLGQGISKGLSLTPGSNIVNLTGVLIKHENGTELDIMGELFTQYLNSEESPVIVKGVSSLQSDGAAVSWLSAGLQALSLTVPLKPSEPINPIQSIDIPYLTLGFSPDAAWSPLTTSYGVEAQMKLPFGFSLYIGEIENAFNISQSGVDIAHLSTSLGQSSSDIKVLGRTDTQGTINITLDNNPLVVPSTSEHHELFSAFNVNLTQQMESDFRLVGQARAVANMRIGTITLDPIKFDVPSRLVGLDGLRNATIIESVDVLGGTSEALTLAINVSIHNPSSLNLQTGNLTMQLYRGDDYMGTALLPHLNLTMGDNSIQGTAAFDPNASDGGIETLNDFVGGKDVATTIKGFENSTEVASLLDAFKTLSLGTTLPGLQSRLLDSAALTILDTTGTTNNISHVSVVLANPFTAALGVTSIKSTVTSHGLTLGTISSSDAFTSDGKTMTTSPELDMNMNLEPSVIFSLLRALAVDQGMETDQIDGIMQIGGIQHVQTYGRRDALDTRDIYTNFNLPSYVDQAFSNLTSNVTLSAGVKIGDYETTLNYTQGNLATKTDESLNLLLPVLAQPIVQKIVTGSILGIETLTISKPSEKSFSVLLNGSITNAGPFDATIMFSDGLKIAWNNQTLGKMTMPNVSLVGDVGATLNIQDATFEVSDSDALEKFTEVLLNEDSFEWDISGGSLVVSALGINVENITLSKSVRLKGMNGLKNGVVIESFDLPENDQSGGIHLTLNTTITNPSQVGIALESIAFSNYFGSTYLGPAASDGSLDMAPLSTISLPLVGRLVPQNDSSGLAGVSTVFNNFIHGKDSSVTVYGNSAGPSDAMWLNQAIKTLKIETSLPNQGVQTIITGVTLEQMSFMFTQDSAYSPAAGSNATIASFTIPFNFPIDITQVSQNITAGYKGTDFAQLIIPQGPAKTDVDTRIIHLTFSNVPFQVVSGQQSTFQRFLADVTMSANETFQLSGYAITQASTAVGILALTDIAFAVDTTIAGLQGLNAEPAVVSNLDVSHGYSDYLLITCGTTLFNPSNLTIGAGDVAFGLVFEGQTIGSANIDGLVIIPGSANYSTGVHYSPQGDLASTAGEHMLENYIQGIISSTTIQGSTDTTSVDSLKQAMSGVKLQADIPSLHQNLITGASLSFPKDITQTGVAEASFSLANPFTASIEIQTVNASTFYGPVYVGGFYHVDLSSSPMSVPGHESGTSSKLPFNFNMDPLSIIELLETAAQAGGVDLGPLTELFQMVIDDPDFHPNITATVADGDSGCSSGNQFDVDDAILKALAGLKVNLTVDSGLKLDDYATQLSFVQSGVPAQIDDTALYLIGAVAPPVVQKLVSAASIDFNRAIISDLSEDGFSLSLNGSLTGTGPLDALIEYVEPVVVNWQGVDIATLTLPSVCAAANIGAPDYQTDAQLSITDHDAFTSFATYMLHNEDFTWTISTNALRVTALGTIFDGVQLSKNVTLKAFDGLPGVTISNFKLPGDAPEGGISIDTDSAIPSPAQLGIALGTATFQAYYQGVLVGPLSASNLTLEPESTTSTHLTGRIVPQSGSDLDVMGQLFSNFLAGQNQTLSVTGESVDPGSGTISWLSTAFRTLTLNVTLPGQTYEVIKSITIDDLELVITDEGEAYGPLSSSKSTVAVYANPFGFSLQVIESAEEIKISSGGDVASLSVPSQDVSSGTSTGNDADMALSFFNVPMDALDDGNFNLFFAAVTLKNDVSFELSGSANVTGRTPIGDVPISGIPFNVSSSLAGINGFGGSAGISNVTITGSGGDGGNEYIVSPLTTTLTNPSNISLDTVDLSLGVNYKGTYIGRAAIQTFNLTPGENTIPSEFRYEPQDANDTTAQSFLTSFLTTGDDLELSIQGDSDSTPFGSLLTALEGVSLNGSIKGMNADPILTHVNVYISLSTLVTNLVEVDFDVHNPLGADLQITGVQADSGVNDEVFNQLFDSFVVPAGGTANSGRFDNVLLTKGAFASLPIIPLGYLDVACAQTVNVAVGGYQIPWLQLWQPGTPTTYNLDLLGLDLGQLEGALSSNQSDSIMSAAYTAAGIVPSVTSAAGSAIASATSAAGSAVSSIGNVVSSATSAARSAVSSAASAAKSDASKVVSAPTNAAASGAASLSEVAGEVASRITVAEATSPDVAAASTS</sequence>
<feature type="region of interest" description="Disordered" evidence="1">
    <location>
        <begin position="1"/>
        <end position="50"/>
    </location>
</feature>
<keyword evidence="2" id="KW-0472">Membrane</keyword>
<accession>S8DZN0</accession>
<dbReference type="EMBL" id="KE504170">
    <property type="protein sequence ID" value="EPS98002.1"/>
    <property type="molecule type" value="Genomic_DNA"/>
</dbReference>
<dbReference type="eggNOG" id="ENOG502RP6J">
    <property type="taxonomic scope" value="Eukaryota"/>
</dbReference>
<dbReference type="PANTHER" id="PTHR35895">
    <property type="entry name" value="CHROMOSOME 16, WHOLE GENOME SHOTGUN SEQUENCE"/>
    <property type="match status" value="1"/>
</dbReference>
<dbReference type="Pfam" id="PF12505">
    <property type="entry name" value="DUF3712"/>
    <property type="match status" value="6"/>
</dbReference>
<keyword evidence="4" id="KW-1185">Reference proteome</keyword>
<protein>
    <submittedName>
        <fullName evidence="3">Uncharacterized protein</fullName>
    </submittedName>
</protein>
<evidence type="ECO:0000313" key="3">
    <source>
        <dbReference type="EMBL" id="EPS98002.1"/>
    </source>
</evidence>
<dbReference type="Proteomes" id="UP000015241">
    <property type="component" value="Unassembled WGS sequence"/>
</dbReference>
<gene>
    <name evidence="3" type="ORF">FOMPIDRAFT_1051909</name>
</gene>